<evidence type="ECO:0000256" key="1">
    <source>
        <dbReference type="ARBA" id="ARBA00022729"/>
    </source>
</evidence>
<dbReference type="InterPro" id="IPR000914">
    <property type="entry name" value="SBP_5_dom"/>
</dbReference>
<dbReference type="PANTHER" id="PTHR30290:SF38">
    <property type="entry name" value="D,D-DIPEPTIDE-BINDING PERIPLASMIC PROTEIN DDPA-RELATED"/>
    <property type="match status" value="1"/>
</dbReference>
<keyword evidence="1" id="KW-0732">Signal</keyword>
<name>A0A2S9QSA1_9MICO</name>
<dbReference type="OrthoDB" id="5243526at2"/>
<comment type="caution">
    <text evidence="3">The sequence shown here is derived from an EMBL/GenBank/DDBJ whole genome shotgun (WGS) entry which is preliminary data.</text>
</comment>
<dbReference type="InterPro" id="IPR039424">
    <property type="entry name" value="SBP_5"/>
</dbReference>
<dbReference type="EMBL" id="MWZD01000012">
    <property type="protein sequence ID" value="PRI12470.1"/>
    <property type="molecule type" value="Genomic_DNA"/>
</dbReference>
<dbReference type="SUPFAM" id="SSF53850">
    <property type="entry name" value="Periplasmic binding protein-like II"/>
    <property type="match status" value="1"/>
</dbReference>
<dbReference type="InterPro" id="IPR030678">
    <property type="entry name" value="Peptide/Ni-bd"/>
</dbReference>
<sequence length="538" mass="58942">MTPSETHPRARRGGAPRAAVATAVLAAGALMLSGCGSSDGGAGGARDAVNVVAPAQPESLDPQIATDAIMAEITLPVYETLVTADADLQAKPMLAESFESSEDGREYTFHLREGLTFQDGSDLDADDVVASMNRWNRVSIAAQEAFAGTEWSKVDQYTVKLTAPSASFLHLLYLSQVTTAYPAIMPSEVIDRVGDEPISDVADVIGTGPYQLESWDADRSIVISKWDGYQSREEASSGFAGAKNAQLEQIVFNFVADASTRALGVQSGQYDATTELPFDSLEQFADDPNLVLDTYLVGPINLVYSDDPSSPFSKLENRQAINAALDRDPIMLAAVGSEKLYDLVHHNMTENQQAIWDTEVGKAEFNRHDAERAKEMLAEGGYAGETVTLLANKDYSEAYNAAVVVAEQLKSLGVDVQLDAYEWGAFSEKYRENRDEWDLVVFPFSTEVDPTQTIGFLPDRAGYFDGPELQELLQRFRSAPTQAEASALYDDMQGYIEQTRPMSRIGDAHNVYAANKDLELPWFSEHFVWWNAAWKQSS</sequence>
<dbReference type="GO" id="GO:0015833">
    <property type="term" value="P:peptide transport"/>
    <property type="evidence" value="ECO:0007669"/>
    <property type="project" value="TreeGrafter"/>
</dbReference>
<evidence type="ECO:0000259" key="2">
    <source>
        <dbReference type="Pfam" id="PF00496"/>
    </source>
</evidence>
<dbReference type="GO" id="GO:1904680">
    <property type="term" value="F:peptide transmembrane transporter activity"/>
    <property type="evidence" value="ECO:0007669"/>
    <property type="project" value="TreeGrafter"/>
</dbReference>
<proteinExistence type="predicted"/>
<dbReference type="RefSeq" id="WP_105804173.1">
    <property type="nucleotide sequence ID" value="NZ_MWZD01000012.1"/>
</dbReference>
<feature type="domain" description="Solute-binding protein family 5" evidence="2">
    <location>
        <begin position="90"/>
        <end position="451"/>
    </location>
</feature>
<gene>
    <name evidence="3" type="ORF">B4915_02060</name>
</gene>
<keyword evidence="4" id="KW-1185">Reference proteome</keyword>
<dbReference type="Gene3D" id="3.90.76.10">
    <property type="entry name" value="Dipeptide-binding Protein, Domain 1"/>
    <property type="match status" value="1"/>
</dbReference>
<dbReference type="GO" id="GO:0043190">
    <property type="term" value="C:ATP-binding cassette (ABC) transporter complex"/>
    <property type="evidence" value="ECO:0007669"/>
    <property type="project" value="InterPro"/>
</dbReference>
<accession>A0A2S9QSA1</accession>
<protein>
    <recommendedName>
        <fullName evidence="2">Solute-binding protein family 5 domain-containing protein</fullName>
    </recommendedName>
</protein>
<evidence type="ECO:0000313" key="3">
    <source>
        <dbReference type="EMBL" id="PRI12470.1"/>
    </source>
</evidence>
<dbReference type="AlphaFoldDB" id="A0A2S9QSA1"/>
<dbReference type="PIRSF" id="PIRSF002741">
    <property type="entry name" value="MppA"/>
    <property type="match status" value="1"/>
</dbReference>
<reference evidence="3 4" key="1">
    <citation type="journal article" date="2017" name="New Microbes New Infect">
        <title>Genome sequence of 'Leucobacter massiliensis' sp. nov. isolated from human pharynx after travel to the 2014 Hajj.</title>
        <authorList>
            <person name="Leangapichart T."/>
            <person name="Gautret P."/>
            <person name="Nguyen T.T."/>
            <person name="Armstrong N."/>
            <person name="Rolain J.M."/>
        </authorList>
    </citation>
    <scope>NUCLEOTIDE SEQUENCE [LARGE SCALE GENOMIC DNA]</scope>
    <source>
        <strain evidence="3 4">122RC15</strain>
    </source>
</reference>
<dbReference type="GO" id="GO:0042597">
    <property type="term" value="C:periplasmic space"/>
    <property type="evidence" value="ECO:0007669"/>
    <property type="project" value="UniProtKB-ARBA"/>
</dbReference>
<dbReference type="Pfam" id="PF00496">
    <property type="entry name" value="SBP_bac_5"/>
    <property type="match status" value="1"/>
</dbReference>
<dbReference type="PANTHER" id="PTHR30290">
    <property type="entry name" value="PERIPLASMIC BINDING COMPONENT OF ABC TRANSPORTER"/>
    <property type="match status" value="1"/>
</dbReference>
<evidence type="ECO:0000313" key="4">
    <source>
        <dbReference type="Proteomes" id="UP000238650"/>
    </source>
</evidence>
<dbReference type="Gene3D" id="3.40.190.10">
    <property type="entry name" value="Periplasmic binding protein-like II"/>
    <property type="match status" value="1"/>
</dbReference>
<organism evidence="3 4">
    <name type="scientific">Leucobacter massiliensis</name>
    <dbReference type="NCBI Taxonomy" id="1686285"/>
    <lineage>
        <taxon>Bacteria</taxon>
        <taxon>Bacillati</taxon>
        <taxon>Actinomycetota</taxon>
        <taxon>Actinomycetes</taxon>
        <taxon>Micrococcales</taxon>
        <taxon>Microbacteriaceae</taxon>
        <taxon>Leucobacter</taxon>
    </lineage>
</organism>
<dbReference type="Gene3D" id="3.10.105.10">
    <property type="entry name" value="Dipeptide-binding Protein, Domain 3"/>
    <property type="match status" value="1"/>
</dbReference>
<dbReference type="Proteomes" id="UP000238650">
    <property type="component" value="Unassembled WGS sequence"/>
</dbReference>